<dbReference type="PROSITE" id="PS00455">
    <property type="entry name" value="AMP_BINDING"/>
    <property type="match status" value="1"/>
</dbReference>
<dbReference type="EMBL" id="KL584759">
    <property type="protein sequence ID" value="KEQ95405.1"/>
    <property type="molecule type" value="Genomic_DNA"/>
</dbReference>
<keyword evidence="2" id="KW-0597">Phosphoprotein</keyword>
<evidence type="ECO:0000313" key="5">
    <source>
        <dbReference type="Proteomes" id="UP000030641"/>
    </source>
</evidence>
<dbReference type="InterPro" id="IPR042099">
    <property type="entry name" value="ANL_N_sf"/>
</dbReference>
<dbReference type="Gene3D" id="3.40.50.12780">
    <property type="entry name" value="N-terminal domain of ligase-like"/>
    <property type="match status" value="1"/>
</dbReference>
<dbReference type="Proteomes" id="UP000030641">
    <property type="component" value="Unassembled WGS sequence"/>
</dbReference>
<dbReference type="SUPFAM" id="SSF51735">
    <property type="entry name" value="NAD(P)-binding Rossmann-fold domains"/>
    <property type="match status" value="1"/>
</dbReference>
<dbReference type="InterPro" id="IPR013120">
    <property type="entry name" value="FAR_NAD-bd"/>
</dbReference>
<dbReference type="GeneID" id="25370101"/>
<dbReference type="SMART" id="SM00823">
    <property type="entry name" value="PKS_PP"/>
    <property type="match status" value="1"/>
</dbReference>
<dbReference type="AlphaFoldDB" id="A0A074YCD2"/>
<sequence length="1069" mass="119215">MVPIATADLGEGTNVSNSDVYPAKNADVKLRELWTRHGDPQSERYTNPELDSLAALVRYNARIYPDQVAYLVPRGQSFDKLTWSEFDALTDLSAAHYAKSFTFRIDIQGAKFCQPTIALLGVGNTFDYWVAQIGLCKLGVRLLLLSDKNADVARDHLLDVCNAIGMVTEAKLQNTLDHLSIQVVTMPSLAELRTVVPSDWKFECEDPWNQQAMIIHSSGSTGLPKPIIHTNRSLMLIARMYRLFQSFVVENWYNCFPLFHIAGVSIILGGLPSALPTTFPPENWPPSPGAMLSAWRKLDDIGHPADCLHCAPSVIEDLYEYLSMEEASSYSDLLKLKILQPGGAALSSVLLKKLTDMGVNVKTTYGSTEIGPPFRTIPDTRDNPRCYNVRSLFPDNPLVEMEPQGEGLFECIVYKGFPLAAELWQTPDAPNPYRTNDLFEENPPGSGLFVLQGRKDDIVIHSNGEKTNALPLQMTLEECHSDVLKVVVFGTDYPCTSAVVQLSADNSNPDHEGILRSLEGACKAFPVYSQLDRSMVLILPRGTALPVTPKGNVRRKEAWKLFGDRIDQLYTSLLNGDSQDAEVTTLSNLDHESFVQQCVANVFKLTAEKIKRDVSFYDLGLNSQMAVRLRPLLTRRFGKFPLMYVFEYHSVERLAHALSCKQQGQNSKRPSKDQFTWIHGIINQYSAKMQSWSRPVSRSQCVDGQVVYLTGATGALGNALIAELVMNPQIKNIYCAVRGSNARERLADQLQNRGYAQEISKSNKVITIPYDMACITLGLNQKQYADLASEVTTVIHNAWKMDFNQRVDMFEKDCLRGSLNLMRFCQESVTKRFVFTSSVATNMGKAAATRSIPEAPIADDPNLALETGYAQSKFIIERLTQEYSKITKSPVQICRVGQLCGHTTLGSWNSSEMFPIMVATGLKNLGAMPTFDKQQVDWLPVDVCANVIGTLISHTMPEDGYSLHNLVNPSSISWSEFLDALELASGSRFERVDMGEWVNRLQDKSSEDDTVPGAKLLGFFEAMAEEEQVGVHFDTSETAALVPKLKDCTAVNETLLRLYLEKWRSDRFL</sequence>
<dbReference type="RefSeq" id="XP_013343911.1">
    <property type="nucleotide sequence ID" value="XM_013488457.1"/>
</dbReference>
<dbReference type="GO" id="GO:0031177">
    <property type="term" value="F:phosphopantetheine binding"/>
    <property type="evidence" value="ECO:0007669"/>
    <property type="project" value="InterPro"/>
</dbReference>
<dbReference type="OrthoDB" id="429813at2759"/>
<dbReference type="InterPro" id="IPR036291">
    <property type="entry name" value="NAD(P)-bd_dom_sf"/>
</dbReference>
<evidence type="ECO:0000256" key="1">
    <source>
        <dbReference type="ARBA" id="ARBA00022450"/>
    </source>
</evidence>
<dbReference type="InterPro" id="IPR020845">
    <property type="entry name" value="AMP-binding_CS"/>
</dbReference>
<proteinExistence type="predicted"/>
<dbReference type="Pfam" id="PF00501">
    <property type="entry name" value="AMP-binding"/>
    <property type="match status" value="1"/>
</dbReference>
<dbReference type="InterPro" id="IPR051414">
    <property type="entry name" value="Adenylate-forming_Reductase"/>
</dbReference>
<protein>
    <recommendedName>
        <fullName evidence="3">Polyketide synthase-like phosphopantetheine-binding domain-containing protein</fullName>
    </recommendedName>
</protein>
<feature type="domain" description="Polyketide synthase-like phosphopantetheine-binding" evidence="3">
    <location>
        <begin position="592"/>
        <end position="662"/>
    </location>
</feature>
<dbReference type="Pfam" id="PF07993">
    <property type="entry name" value="NAD_binding_4"/>
    <property type="match status" value="1"/>
</dbReference>
<reference evidence="4 5" key="1">
    <citation type="journal article" date="2014" name="BMC Genomics">
        <title>Genome sequencing of four Aureobasidium pullulans varieties: biotechnological potential, stress tolerance, and description of new species.</title>
        <authorList>
            <person name="Gostin Ar C."/>
            <person name="Ohm R.A."/>
            <person name="Kogej T."/>
            <person name="Sonjak S."/>
            <person name="Turk M."/>
            <person name="Zajc J."/>
            <person name="Zalar P."/>
            <person name="Grube M."/>
            <person name="Sun H."/>
            <person name="Han J."/>
            <person name="Sharma A."/>
            <person name="Chiniquy J."/>
            <person name="Ngan C.Y."/>
            <person name="Lipzen A."/>
            <person name="Barry K."/>
            <person name="Grigoriev I.V."/>
            <person name="Gunde-Cimerman N."/>
        </authorList>
    </citation>
    <scope>NUCLEOTIDE SEQUENCE [LARGE SCALE GENOMIC DNA]</scope>
    <source>
        <strain evidence="4 5">EXF-2481</strain>
    </source>
</reference>
<dbReference type="PANTHER" id="PTHR43439">
    <property type="entry name" value="PHENYLACETATE-COENZYME A LIGASE"/>
    <property type="match status" value="1"/>
</dbReference>
<keyword evidence="5" id="KW-1185">Reference proteome</keyword>
<evidence type="ECO:0000256" key="2">
    <source>
        <dbReference type="ARBA" id="ARBA00022553"/>
    </source>
</evidence>
<keyword evidence="1" id="KW-0596">Phosphopantetheine</keyword>
<accession>A0A074YCD2</accession>
<dbReference type="HOGENOM" id="CLU_002220_0_0_1"/>
<dbReference type="Pfam" id="PF23562">
    <property type="entry name" value="AMP-binding_C_3"/>
    <property type="match status" value="1"/>
</dbReference>
<name>A0A074YCD2_AURSE</name>
<gene>
    <name evidence="4" type="ORF">AUEXF2481DRAFT_65516</name>
</gene>
<dbReference type="OMA" id="PLMFIFE"/>
<dbReference type="InParanoid" id="A0A074YCD2"/>
<dbReference type="STRING" id="1043005.A0A074YCD2"/>
<evidence type="ECO:0000313" key="4">
    <source>
        <dbReference type="EMBL" id="KEQ95405.1"/>
    </source>
</evidence>
<dbReference type="PANTHER" id="PTHR43439:SF2">
    <property type="entry name" value="ENZYME, PUTATIVE (JCVI)-RELATED"/>
    <property type="match status" value="1"/>
</dbReference>
<dbReference type="InterPro" id="IPR000873">
    <property type="entry name" value="AMP-dep_synth/lig_dom"/>
</dbReference>
<dbReference type="InterPro" id="IPR009081">
    <property type="entry name" value="PP-bd_ACP"/>
</dbReference>
<dbReference type="Gene3D" id="3.40.50.720">
    <property type="entry name" value="NAD(P)-binding Rossmann-like Domain"/>
    <property type="match status" value="1"/>
</dbReference>
<dbReference type="Gene3D" id="1.10.1200.10">
    <property type="entry name" value="ACP-like"/>
    <property type="match status" value="1"/>
</dbReference>
<organism evidence="4 5">
    <name type="scientific">Aureobasidium subglaciale (strain EXF-2481)</name>
    <name type="common">Aureobasidium pullulans var. subglaciale</name>
    <dbReference type="NCBI Taxonomy" id="1043005"/>
    <lineage>
        <taxon>Eukaryota</taxon>
        <taxon>Fungi</taxon>
        <taxon>Dikarya</taxon>
        <taxon>Ascomycota</taxon>
        <taxon>Pezizomycotina</taxon>
        <taxon>Dothideomycetes</taxon>
        <taxon>Dothideomycetidae</taxon>
        <taxon>Dothideales</taxon>
        <taxon>Saccotheciaceae</taxon>
        <taxon>Aureobasidium</taxon>
    </lineage>
</organism>
<dbReference type="SUPFAM" id="SSF56801">
    <property type="entry name" value="Acetyl-CoA synthetase-like"/>
    <property type="match status" value="1"/>
</dbReference>
<evidence type="ECO:0000259" key="3">
    <source>
        <dbReference type="SMART" id="SM00823"/>
    </source>
</evidence>
<dbReference type="Pfam" id="PF00550">
    <property type="entry name" value="PP-binding"/>
    <property type="match status" value="1"/>
</dbReference>
<dbReference type="InterPro" id="IPR020806">
    <property type="entry name" value="PKS_PP-bd"/>
</dbReference>
<dbReference type="InterPro" id="IPR036736">
    <property type="entry name" value="ACP-like_sf"/>
</dbReference>
<dbReference type="SUPFAM" id="SSF47336">
    <property type="entry name" value="ACP-like"/>
    <property type="match status" value="1"/>
</dbReference>